<feature type="compositionally biased region" description="Low complexity" evidence="6">
    <location>
        <begin position="390"/>
        <end position="402"/>
    </location>
</feature>
<accession>A0A1C7E7Z1</accession>
<keyword evidence="10" id="KW-1185">Reference proteome</keyword>
<gene>
    <name evidence="9" type="ORF">BBI15_06035</name>
</gene>
<proteinExistence type="predicted"/>
<dbReference type="Pfam" id="PF23750">
    <property type="entry name" value="RsgI_M"/>
    <property type="match status" value="1"/>
</dbReference>
<sequence length="445" mass="48468">MRMQKGICMELDGDRSVYMLADGSFVTGKPTTGTSVGEEAYFEVIGNASRKRRFKPLAMPLIASVAALFLLISSWMLPAQEAYGYVQVESNPGIELGVDDEWHVISLRELNEDGKQLIAQLADWENRELETVLENVLALSVDEDTEHVTITTVQEGDETDAAIKVEKIALAALFAGSNRQLHVHMKEANKKQWRKAKEQQMPVAKLVEKDRTFTAPQGPRNDVQPARNKGKQEKEAPNGHTVPSKAETPAIQKPQPKNEEPASRGKSNPEKTPKAEDKKKTTPANKNSGKPKDHGLKVPAGQKGSKKAEPPEPAKPKNPNAGKGNNSGKPKAETKPKKEKPTSGKNKSVQPKNDKGNPGNTKPGEKKSNNGNGKDKGRDNGRDNGKEKSSNNGNSPKSNGTKTTEPGSLKPEQAKPPAKEKGFPDASKAEEKNKPDAEKQERNNQ</sequence>
<dbReference type="STRING" id="1038856.BBI15_06035"/>
<feature type="transmembrane region" description="Helical" evidence="7">
    <location>
        <begin position="57"/>
        <end position="77"/>
    </location>
</feature>
<dbReference type="RefSeq" id="WP_068869530.1">
    <property type="nucleotide sequence ID" value="NZ_CP016539.2"/>
</dbReference>
<evidence type="ECO:0000259" key="8">
    <source>
        <dbReference type="PROSITE" id="PS51849"/>
    </source>
</evidence>
<feature type="compositionally biased region" description="Basic and acidic residues" evidence="6">
    <location>
        <begin position="306"/>
        <end position="315"/>
    </location>
</feature>
<protein>
    <recommendedName>
        <fullName evidence="8">RsgI N-terminal anti-sigma domain-containing protein</fullName>
    </recommendedName>
</protein>
<feature type="region of interest" description="Disordered" evidence="6">
    <location>
        <begin position="207"/>
        <end position="445"/>
    </location>
</feature>
<evidence type="ECO:0000256" key="4">
    <source>
        <dbReference type="ARBA" id="ARBA00022989"/>
    </source>
</evidence>
<dbReference type="OrthoDB" id="9800626at2"/>
<keyword evidence="5 7" id="KW-0472">Membrane</keyword>
<evidence type="ECO:0000313" key="10">
    <source>
        <dbReference type="Proteomes" id="UP000092650"/>
    </source>
</evidence>
<dbReference type="GO" id="GO:0005886">
    <property type="term" value="C:plasma membrane"/>
    <property type="evidence" value="ECO:0007669"/>
    <property type="project" value="UniProtKB-SubCell"/>
</dbReference>
<dbReference type="InterPro" id="IPR024449">
    <property type="entry name" value="Anti-sigma_RsgI_N"/>
</dbReference>
<reference evidence="9" key="1">
    <citation type="submission" date="2016-10" db="EMBL/GenBank/DDBJ databases">
        <authorList>
            <person name="See-Too W.S."/>
        </authorList>
    </citation>
    <scope>NUCLEOTIDE SEQUENCE [LARGE SCALE GENOMIC DNA]</scope>
    <source>
        <strain evidence="9">DSM 23997</strain>
    </source>
</reference>
<feature type="compositionally biased region" description="Basic and acidic residues" evidence="6">
    <location>
        <begin position="256"/>
        <end position="280"/>
    </location>
</feature>
<evidence type="ECO:0000256" key="5">
    <source>
        <dbReference type="ARBA" id="ARBA00023136"/>
    </source>
</evidence>
<organism evidence="9 10">
    <name type="scientific">Planococcus plakortidis</name>
    <dbReference type="NCBI Taxonomy" id="1038856"/>
    <lineage>
        <taxon>Bacteria</taxon>
        <taxon>Bacillati</taxon>
        <taxon>Bacillota</taxon>
        <taxon>Bacilli</taxon>
        <taxon>Bacillales</taxon>
        <taxon>Caryophanaceae</taxon>
        <taxon>Planococcus</taxon>
    </lineage>
</organism>
<feature type="compositionally biased region" description="Low complexity" evidence="6">
    <location>
        <begin position="317"/>
        <end position="329"/>
    </location>
</feature>
<evidence type="ECO:0000256" key="2">
    <source>
        <dbReference type="ARBA" id="ARBA00022475"/>
    </source>
</evidence>
<evidence type="ECO:0000256" key="3">
    <source>
        <dbReference type="ARBA" id="ARBA00022692"/>
    </source>
</evidence>
<dbReference type="EMBL" id="CP016539">
    <property type="protein sequence ID" value="ANU19801.1"/>
    <property type="molecule type" value="Genomic_DNA"/>
</dbReference>
<feature type="domain" description="RsgI N-terminal anti-sigma" evidence="8">
    <location>
        <begin position="4"/>
        <end position="51"/>
    </location>
</feature>
<evidence type="ECO:0000256" key="6">
    <source>
        <dbReference type="SAM" id="MobiDB-lite"/>
    </source>
</evidence>
<keyword evidence="4 7" id="KW-1133">Transmembrane helix</keyword>
<dbReference type="Proteomes" id="UP000092650">
    <property type="component" value="Chromosome"/>
</dbReference>
<dbReference type="InterPro" id="IPR055431">
    <property type="entry name" value="RsgI_M"/>
</dbReference>
<feature type="compositionally biased region" description="Basic and acidic residues" evidence="6">
    <location>
        <begin position="417"/>
        <end position="445"/>
    </location>
</feature>
<keyword evidence="2" id="KW-1003">Cell membrane</keyword>
<feature type="compositionally biased region" description="Basic and acidic residues" evidence="6">
    <location>
        <begin position="330"/>
        <end position="342"/>
    </location>
</feature>
<evidence type="ECO:0000313" key="9">
    <source>
        <dbReference type="EMBL" id="ANU19801.1"/>
    </source>
</evidence>
<name>A0A1C7E7Z1_9BACL</name>
<keyword evidence="3 7" id="KW-0812">Transmembrane</keyword>
<dbReference type="PROSITE" id="PS51849">
    <property type="entry name" value="RSGI_N"/>
    <property type="match status" value="1"/>
</dbReference>
<dbReference type="KEGG" id="ppla:BBI15_06035"/>
<evidence type="ECO:0000256" key="1">
    <source>
        <dbReference type="ARBA" id="ARBA00004162"/>
    </source>
</evidence>
<evidence type="ECO:0000256" key="7">
    <source>
        <dbReference type="SAM" id="Phobius"/>
    </source>
</evidence>
<comment type="subcellular location">
    <subcellularLocation>
        <location evidence="1">Cell membrane</location>
        <topology evidence="1">Single-pass membrane protein</topology>
    </subcellularLocation>
</comment>
<feature type="compositionally biased region" description="Basic and acidic residues" evidence="6">
    <location>
        <begin position="363"/>
        <end position="389"/>
    </location>
</feature>
<dbReference type="AlphaFoldDB" id="A0A1C7E7Z1"/>